<evidence type="ECO:0000313" key="2">
    <source>
        <dbReference type="EMBL" id="KIH93962.1"/>
    </source>
</evidence>
<dbReference type="GeneID" id="63679297"/>
<dbReference type="EMBL" id="AWTV01000004">
    <property type="protein sequence ID" value="KIH93962.1"/>
    <property type="molecule type" value="Genomic_DNA"/>
</dbReference>
<comment type="caution">
    <text evidence="2">The sequence shown here is derived from an EMBL/GenBank/DDBJ whole genome shotgun (WGS) entry which is preliminary data.</text>
</comment>
<keyword evidence="1" id="KW-0732">Signal</keyword>
<evidence type="ECO:0000256" key="1">
    <source>
        <dbReference type="SAM" id="SignalP"/>
    </source>
</evidence>
<protein>
    <submittedName>
        <fullName evidence="2">Uncharacterized protein</fullName>
    </submittedName>
</protein>
<feature type="signal peptide" evidence="1">
    <location>
        <begin position="1"/>
        <end position="15"/>
    </location>
</feature>
<sequence>MFSWISSTLISLVLLRKQSPWHDIGENISEDVKMHITLIPSSLSHAPYHIVSYRIVITRRHGSPSRSALVASGFVFRAVDAASFFESQGETTMWVTGLGFLASFPHHVPKGLVLPITGSHALLIALAPKGLTKTGKQGE</sequence>
<feature type="chain" id="PRO_5012994805" evidence="1">
    <location>
        <begin position="16"/>
        <end position="139"/>
    </location>
</feature>
<dbReference type="RefSeq" id="XP_040621972.1">
    <property type="nucleotide sequence ID" value="XM_040764376.1"/>
</dbReference>
<dbReference type="AlphaFoldDB" id="A0A0C2JAP3"/>
<dbReference type="VEuPathDB" id="FungiDB:SPBR_06114"/>
<name>A0A0C2JAP3_9PEZI</name>
<organism evidence="2 3">
    <name type="scientific">Sporothrix brasiliensis 5110</name>
    <dbReference type="NCBI Taxonomy" id="1398154"/>
    <lineage>
        <taxon>Eukaryota</taxon>
        <taxon>Fungi</taxon>
        <taxon>Dikarya</taxon>
        <taxon>Ascomycota</taxon>
        <taxon>Pezizomycotina</taxon>
        <taxon>Sordariomycetes</taxon>
        <taxon>Sordariomycetidae</taxon>
        <taxon>Ophiostomatales</taxon>
        <taxon>Ophiostomataceae</taxon>
        <taxon>Sporothrix</taxon>
    </lineage>
</organism>
<accession>A0A0C2JAP3</accession>
<dbReference type="Proteomes" id="UP000031575">
    <property type="component" value="Unassembled WGS sequence"/>
</dbReference>
<reference evidence="2 3" key="1">
    <citation type="journal article" date="2014" name="BMC Genomics">
        <title>Comparative genomics of the major fungal agents of human and animal Sporotrichosis: Sporothrix schenckii and Sporothrix brasiliensis.</title>
        <authorList>
            <person name="Teixeira M.M."/>
            <person name="de Almeida L.G."/>
            <person name="Kubitschek-Barreira P."/>
            <person name="Alves F.L."/>
            <person name="Kioshima E.S."/>
            <person name="Abadio A.K."/>
            <person name="Fernandes L."/>
            <person name="Derengowski L.S."/>
            <person name="Ferreira K.S."/>
            <person name="Souza R.C."/>
            <person name="Ruiz J.C."/>
            <person name="de Andrade N.C."/>
            <person name="Paes H.C."/>
            <person name="Nicola A.M."/>
            <person name="Albuquerque P."/>
            <person name="Gerber A.L."/>
            <person name="Martins V.P."/>
            <person name="Peconick L.D."/>
            <person name="Neto A.V."/>
            <person name="Chaucanez C.B."/>
            <person name="Silva P.A."/>
            <person name="Cunha O.L."/>
            <person name="de Oliveira F.F."/>
            <person name="dos Santos T.C."/>
            <person name="Barros A.L."/>
            <person name="Soares M.A."/>
            <person name="de Oliveira L.M."/>
            <person name="Marini M.M."/>
            <person name="Villalobos-Duno H."/>
            <person name="Cunha M.M."/>
            <person name="de Hoog S."/>
            <person name="da Silveira J.F."/>
            <person name="Henrissat B."/>
            <person name="Nino-Vega G.A."/>
            <person name="Cisalpino P.S."/>
            <person name="Mora-Montes H.M."/>
            <person name="Almeida S.R."/>
            <person name="Stajich J.E."/>
            <person name="Lopes-Bezerra L.M."/>
            <person name="Vasconcelos A.T."/>
            <person name="Felipe M.S."/>
        </authorList>
    </citation>
    <scope>NUCLEOTIDE SEQUENCE [LARGE SCALE GENOMIC DNA]</scope>
    <source>
        <strain evidence="2 3">5110</strain>
    </source>
</reference>
<gene>
    <name evidence="2" type="ORF">SPBR_06114</name>
</gene>
<keyword evidence="3" id="KW-1185">Reference proteome</keyword>
<dbReference type="HOGENOM" id="CLU_1846389_0_0_1"/>
<evidence type="ECO:0000313" key="3">
    <source>
        <dbReference type="Proteomes" id="UP000031575"/>
    </source>
</evidence>
<proteinExistence type="predicted"/>